<dbReference type="PIRSF" id="PIRSF000525">
    <property type="entry name" value="SerC"/>
    <property type="match status" value="1"/>
</dbReference>
<dbReference type="PANTHER" id="PTHR43247:SF1">
    <property type="entry name" value="PHOSPHOSERINE AMINOTRANSFERASE"/>
    <property type="match status" value="1"/>
</dbReference>
<dbReference type="InterPro" id="IPR015422">
    <property type="entry name" value="PyrdxlP-dep_Trfase_small"/>
</dbReference>
<dbReference type="CDD" id="cd00611">
    <property type="entry name" value="PSAT_like"/>
    <property type="match status" value="1"/>
</dbReference>
<keyword evidence="7" id="KW-0663">Pyridoxal phosphate</keyword>
<dbReference type="GO" id="GO:0005737">
    <property type="term" value="C:cytoplasm"/>
    <property type="evidence" value="ECO:0007669"/>
    <property type="project" value="TreeGrafter"/>
</dbReference>
<comment type="pathway">
    <text evidence="2 12">Amino-acid biosynthesis; L-serine biosynthesis; L-serine from 3-phospho-D-glycerate: step 2/3.</text>
</comment>
<evidence type="ECO:0000256" key="9">
    <source>
        <dbReference type="ARBA" id="ARBA00047630"/>
    </source>
</evidence>
<keyword evidence="6 12" id="KW-0808">Transferase</keyword>
<evidence type="ECO:0000256" key="5">
    <source>
        <dbReference type="ARBA" id="ARBA00022605"/>
    </source>
</evidence>
<dbReference type="InterPro" id="IPR015424">
    <property type="entry name" value="PyrdxlP-dep_Trfase"/>
</dbReference>
<evidence type="ECO:0000256" key="7">
    <source>
        <dbReference type="ARBA" id="ARBA00022898"/>
    </source>
</evidence>
<dbReference type="Pfam" id="PF00266">
    <property type="entry name" value="Aminotran_5"/>
    <property type="match status" value="1"/>
</dbReference>
<reference evidence="14" key="1">
    <citation type="journal article" date="2014" name="PLoS ONE">
        <title>Transcriptome-Based Identification of ABC Transporters in the Western Tarnished Plant Bug Lygus hesperus.</title>
        <authorList>
            <person name="Hull J.J."/>
            <person name="Chaney K."/>
            <person name="Geib S.M."/>
            <person name="Fabrick J.A."/>
            <person name="Brent C.S."/>
            <person name="Walsh D."/>
            <person name="Lavine L.C."/>
        </authorList>
    </citation>
    <scope>NUCLEOTIDE SEQUENCE</scope>
</reference>
<dbReference type="InterPro" id="IPR000192">
    <property type="entry name" value="Aminotrans_V_dom"/>
</dbReference>
<evidence type="ECO:0000256" key="11">
    <source>
        <dbReference type="RuleBase" id="RU004504"/>
    </source>
</evidence>
<comment type="similarity">
    <text evidence="3">Belongs to the class-V pyridoxal-phosphate-dependent aminotransferase family. SerC subfamily.</text>
</comment>
<keyword evidence="4 12" id="KW-0032">Aminotransferase</keyword>
<organism evidence="14">
    <name type="scientific">Lygus hesperus</name>
    <name type="common">Western plant bug</name>
    <dbReference type="NCBI Taxonomy" id="30085"/>
    <lineage>
        <taxon>Eukaryota</taxon>
        <taxon>Metazoa</taxon>
        <taxon>Ecdysozoa</taxon>
        <taxon>Arthropoda</taxon>
        <taxon>Hexapoda</taxon>
        <taxon>Insecta</taxon>
        <taxon>Pterygota</taxon>
        <taxon>Neoptera</taxon>
        <taxon>Paraneoptera</taxon>
        <taxon>Hemiptera</taxon>
        <taxon>Heteroptera</taxon>
        <taxon>Panheteroptera</taxon>
        <taxon>Cimicomorpha</taxon>
        <taxon>Miridae</taxon>
        <taxon>Mirini</taxon>
        <taxon>Lygus</taxon>
    </lineage>
</organism>
<reference evidence="16" key="4">
    <citation type="journal article" date="2016" name="Gigascience">
        <title>De novo construction of an expanded transcriptome assembly for the western tarnished plant bug, Lygus hesperus.</title>
        <authorList>
            <person name="Tassone E.E."/>
            <person name="Geib S.M."/>
            <person name="Hall B."/>
            <person name="Fabrick J.A."/>
            <person name="Brent C.S."/>
            <person name="Hull J.J."/>
        </authorList>
    </citation>
    <scope>NUCLEOTIDE SEQUENCE</scope>
</reference>
<comment type="catalytic activity">
    <reaction evidence="10 12">
        <text>O-phospho-L-serine + 2-oxoglutarate = 3-phosphooxypyruvate + L-glutamate</text>
        <dbReference type="Rhea" id="RHEA:14329"/>
        <dbReference type="ChEBI" id="CHEBI:16810"/>
        <dbReference type="ChEBI" id="CHEBI:18110"/>
        <dbReference type="ChEBI" id="CHEBI:29985"/>
        <dbReference type="ChEBI" id="CHEBI:57524"/>
        <dbReference type="EC" id="2.6.1.52"/>
    </reaction>
</comment>
<evidence type="ECO:0000256" key="10">
    <source>
        <dbReference type="ARBA" id="ARBA00049007"/>
    </source>
</evidence>
<sequence>MPTINFGAGPAKMPEDVMRQAQREFIFYGNTGLSVIEMSHRSSHYDNINQSAQDTLRRVLKVPDNYKILFLQGGGTGLFAAVAMNLMGRTGSADYIVTGSWSDKAAKEAAKYGKVNLVLPKTDKYTGIPSQETWNLDPNASYVYYCSNETVHGVEFPYIPETNGVPLVADMSSNFLSKPFDVSKFGVIFAGAQKNIGPSGVTLVIVREDLLGEPMKICPTVMDFTIMAKDNSLHNTPPTFGVYFVGLVFQWIEGQGGLKEMEKRATYKSSAVYSVIDGSKGFYSCPVEKASRSKMNIPFRIKTEELEQLFLKEAQTKGMIQLKGHRSVGGIRASLYNAVTTEETQSLVQFMEEFMSAYQ</sequence>
<gene>
    <name evidence="16" type="primary">CG11899_1</name>
    <name evidence="14" type="ORF">CM83_43040</name>
    <name evidence="16" type="ORF">g.46819</name>
</gene>
<accession>A0A0A9YMV0</accession>
<dbReference type="GO" id="GO:0004648">
    <property type="term" value="F:O-phospho-L-serine:2-oxoglutarate aminotransferase activity"/>
    <property type="evidence" value="ECO:0007669"/>
    <property type="project" value="UniProtKB-EC"/>
</dbReference>
<dbReference type="EMBL" id="GBHO01010653">
    <property type="protein sequence ID" value="JAG32951.1"/>
    <property type="molecule type" value="Transcribed_RNA"/>
</dbReference>
<proteinExistence type="inferred from homology"/>
<reference evidence="15" key="3">
    <citation type="submission" date="2014-09" db="EMBL/GenBank/DDBJ databases">
        <authorList>
            <person name="Magalhaes I.L.F."/>
            <person name="Oliveira U."/>
            <person name="Santos F.R."/>
            <person name="Vidigal T.H.D.A."/>
            <person name="Brescovit A.D."/>
            <person name="Santos A.J."/>
        </authorList>
    </citation>
    <scope>NUCLEOTIDE SEQUENCE</scope>
</reference>
<evidence type="ECO:0000256" key="2">
    <source>
        <dbReference type="ARBA" id="ARBA00005099"/>
    </source>
</evidence>
<comment type="cofactor">
    <cofactor evidence="1 11">
        <name>pyridoxal 5'-phosphate</name>
        <dbReference type="ChEBI" id="CHEBI:597326"/>
    </cofactor>
</comment>
<dbReference type="FunFam" id="3.40.640.10:FF:000010">
    <property type="entry name" value="Phosphoserine aminotransferase"/>
    <property type="match status" value="1"/>
</dbReference>
<dbReference type="EC" id="2.6.1.52" evidence="12"/>
<evidence type="ECO:0000256" key="1">
    <source>
        <dbReference type="ARBA" id="ARBA00001933"/>
    </source>
</evidence>
<evidence type="ECO:0000256" key="12">
    <source>
        <dbReference type="RuleBase" id="RU004505"/>
    </source>
</evidence>
<dbReference type="InterPro" id="IPR022278">
    <property type="entry name" value="Pser_aminoTfrase"/>
</dbReference>
<dbReference type="InterPro" id="IPR020578">
    <property type="entry name" value="Aminotrans_V_PyrdxlP_BS"/>
</dbReference>
<dbReference type="GO" id="GO:0006564">
    <property type="term" value="P:L-serine biosynthetic process"/>
    <property type="evidence" value="ECO:0007669"/>
    <property type="project" value="UniProtKB-KW"/>
</dbReference>
<dbReference type="NCBIfam" id="TIGR01364">
    <property type="entry name" value="serC_1"/>
    <property type="match status" value="1"/>
</dbReference>
<feature type="domain" description="Aminotransferase class V" evidence="13">
    <location>
        <begin position="5"/>
        <end position="347"/>
    </location>
</feature>
<evidence type="ECO:0000313" key="16">
    <source>
        <dbReference type="EMBL" id="JAQ07142.1"/>
    </source>
</evidence>
<evidence type="ECO:0000313" key="15">
    <source>
        <dbReference type="EMBL" id="JAG47689.1"/>
    </source>
</evidence>
<name>A0A0A9YMV0_LYGHE</name>
<dbReference type="UniPathway" id="UPA00244">
    <property type="reaction ID" value="UER00311"/>
</dbReference>
<dbReference type="Gene3D" id="3.40.640.10">
    <property type="entry name" value="Type I PLP-dependent aspartate aminotransferase-like (Major domain)"/>
    <property type="match status" value="1"/>
</dbReference>
<keyword evidence="8 12" id="KW-0718">Serine biosynthesis</keyword>
<dbReference type="EMBL" id="GDHC01011487">
    <property type="protein sequence ID" value="JAQ07142.1"/>
    <property type="molecule type" value="Transcribed_RNA"/>
</dbReference>
<evidence type="ECO:0000259" key="13">
    <source>
        <dbReference type="Pfam" id="PF00266"/>
    </source>
</evidence>
<evidence type="ECO:0000313" key="14">
    <source>
        <dbReference type="EMBL" id="JAG32951.1"/>
    </source>
</evidence>
<evidence type="ECO:0000256" key="3">
    <source>
        <dbReference type="ARBA" id="ARBA00006904"/>
    </source>
</evidence>
<dbReference type="FunFam" id="3.90.1150.10:FF:000006">
    <property type="entry name" value="Phosphoserine aminotransferase"/>
    <property type="match status" value="1"/>
</dbReference>
<dbReference type="HAMAP" id="MF_00160">
    <property type="entry name" value="SerC_aminotrans_5"/>
    <property type="match status" value="1"/>
</dbReference>
<keyword evidence="5 12" id="KW-0028">Amino-acid biosynthesis</keyword>
<dbReference type="NCBIfam" id="NF003764">
    <property type="entry name" value="PRK05355.1"/>
    <property type="match status" value="1"/>
</dbReference>
<evidence type="ECO:0000256" key="6">
    <source>
        <dbReference type="ARBA" id="ARBA00022679"/>
    </source>
</evidence>
<dbReference type="InterPro" id="IPR015421">
    <property type="entry name" value="PyrdxlP-dep_Trfase_major"/>
</dbReference>
<dbReference type="PROSITE" id="PS00595">
    <property type="entry name" value="AA_TRANSFER_CLASS_5"/>
    <property type="match status" value="1"/>
</dbReference>
<protein>
    <recommendedName>
        <fullName evidence="12">Phosphoserine aminotransferase</fullName>
        <ecNumber evidence="12">2.6.1.52</ecNumber>
    </recommendedName>
</protein>
<dbReference type="SUPFAM" id="SSF53383">
    <property type="entry name" value="PLP-dependent transferases"/>
    <property type="match status" value="1"/>
</dbReference>
<dbReference type="UniPathway" id="UPA00135">
    <property type="reaction ID" value="UER00197"/>
</dbReference>
<dbReference type="EMBL" id="GBRD01018138">
    <property type="protein sequence ID" value="JAG47689.1"/>
    <property type="molecule type" value="Transcribed_RNA"/>
</dbReference>
<dbReference type="GO" id="GO:0030170">
    <property type="term" value="F:pyridoxal phosphate binding"/>
    <property type="evidence" value="ECO:0007669"/>
    <property type="project" value="TreeGrafter"/>
</dbReference>
<dbReference type="AlphaFoldDB" id="A0A0A9YMV0"/>
<comment type="catalytic activity">
    <reaction evidence="9">
        <text>4-(phosphooxy)-L-threonine + 2-oxoglutarate = (R)-3-hydroxy-2-oxo-4-phosphooxybutanoate + L-glutamate</text>
        <dbReference type="Rhea" id="RHEA:16573"/>
        <dbReference type="ChEBI" id="CHEBI:16810"/>
        <dbReference type="ChEBI" id="CHEBI:29985"/>
        <dbReference type="ChEBI" id="CHEBI:58452"/>
        <dbReference type="ChEBI" id="CHEBI:58538"/>
        <dbReference type="EC" id="2.6.1.52"/>
    </reaction>
</comment>
<dbReference type="PANTHER" id="PTHR43247">
    <property type="entry name" value="PHOSPHOSERINE AMINOTRANSFERASE"/>
    <property type="match status" value="1"/>
</dbReference>
<evidence type="ECO:0000256" key="8">
    <source>
        <dbReference type="ARBA" id="ARBA00023299"/>
    </source>
</evidence>
<dbReference type="Gene3D" id="3.90.1150.10">
    <property type="entry name" value="Aspartate Aminotransferase, domain 1"/>
    <property type="match status" value="1"/>
</dbReference>
<evidence type="ECO:0000256" key="4">
    <source>
        <dbReference type="ARBA" id="ARBA00022576"/>
    </source>
</evidence>
<reference evidence="14" key="2">
    <citation type="submission" date="2014-07" db="EMBL/GenBank/DDBJ databases">
        <authorList>
            <person name="Hull J."/>
        </authorList>
    </citation>
    <scope>NUCLEOTIDE SEQUENCE</scope>
</reference>